<dbReference type="AlphaFoldDB" id="A0A2N6SCD0"/>
<name>A0A2N6SCD0_9BACL</name>
<evidence type="ECO:0000313" key="1">
    <source>
        <dbReference type="EMBL" id="PMC51612.1"/>
    </source>
</evidence>
<accession>A0A2N6SCD0</accession>
<proteinExistence type="predicted"/>
<dbReference type="RefSeq" id="WP_102190342.1">
    <property type="nucleotide sequence ID" value="NZ_PNGT01000020.1"/>
</dbReference>
<comment type="caution">
    <text evidence="1">The sequence shown here is derived from an EMBL/GenBank/DDBJ whole genome shotgun (WGS) entry which is preliminary data.</text>
</comment>
<protein>
    <submittedName>
        <fullName evidence="1">Uncharacterized protein</fullName>
    </submittedName>
</protein>
<gene>
    <name evidence="1" type="ORF">CJ218_09025</name>
</gene>
<dbReference type="EMBL" id="PNGT01000020">
    <property type="protein sequence ID" value="PMC51612.1"/>
    <property type="molecule type" value="Genomic_DNA"/>
</dbReference>
<organism evidence="1 2">
    <name type="scientific">Gemella sanguinis</name>
    <dbReference type="NCBI Taxonomy" id="84135"/>
    <lineage>
        <taxon>Bacteria</taxon>
        <taxon>Bacillati</taxon>
        <taxon>Bacillota</taxon>
        <taxon>Bacilli</taxon>
        <taxon>Bacillales</taxon>
        <taxon>Gemellaceae</taxon>
        <taxon>Gemella</taxon>
    </lineage>
</organism>
<reference evidence="1 2" key="1">
    <citation type="submission" date="2017-09" db="EMBL/GenBank/DDBJ databases">
        <title>Bacterial strain isolated from the female urinary microbiota.</title>
        <authorList>
            <person name="Thomas-White K."/>
            <person name="Kumar N."/>
            <person name="Forster S."/>
            <person name="Putonti C."/>
            <person name="Lawley T."/>
            <person name="Wolfe A.J."/>
        </authorList>
    </citation>
    <scope>NUCLEOTIDE SEQUENCE [LARGE SCALE GENOMIC DNA]</scope>
    <source>
        <strain evidence="1 2">UMB0186</strain>
    </source>
</reference>
<sequence>MKYEEKRKSKLIHYKLKIVFKNGEILDELVDEETIRDLMELYEYTKDKEFLFVSFKIKGIEINVKDIDKLYCTEC</sequence>
<evidence type="ECO:0000313" key="2">
    <source>
        <dbReference type="Proteomes" id="UP000235670"/>
    </source>
</evidence>
<dbReference type="Proteomes" id="UP000235670">
    <property type="component" value="Unassembled WGS sequence"/>
</dbReference>